<protein>
    <submittedName>
        <fullName evidence="1">Uncharacterized protein</fullName>
    </submittedName>
</protein>
<comment type="caution">
    <text evidence="1">The sequence shown here is derived from an EMBL/GenBank/DDBJ whole genome shotgun (WGS) entry which is preliminary data.</text>
</comment>
<evidence type="ECO:0000313" key="2">
    <source>
        <dbReference type="Proteomes" id="UP000646738"/>
    </source>
</evidence>
<name>A0ABQ3RJ22_STRRR</name>
<dbReference type="EMBL" id="BNEA01000015">
    <property type="protein sequence ID" value="GHI55839.1"/>
    <property type="molecule type" value="Genomic_DNA"/>
</dbReference>
<keyword evidence="2" id="KW-1185">Reference proteome</keyword>
<reference evidence="2" key="1">
    <citation type="submission" date="2023-07" db="EMBL/GenBank/DDBJ databases">
        <title>Whole genome shotgun sequence of Streptomyces achromogenes subsp. rubradiris NBRC 14000.</title>
        <authorList>
            <person name="Komaki H."/>
            <person name="Tamura T."/>
        </authorList>
    </citation>
    <scope>NUCLEOTIDE SEQUENCE [LARGE SCALE GENOMIC DNA]</scope>
    <source>
        <strain evidence="2">NBRC 14000</strain>
    </source>
</reference>
<organism evidence="1 2">
    <name type="scientific">Streptomyces rubradiris</name>
    <name type="common">Streptomyces achromogenes subsp. rubradiris</name>
    <dbReference type="NCBI Taxonomy" id="285531"/>
    <lineage>
        <taxon>Bacteria</taxon>
        <taxon>Bacillati</taxon>
        <taxon>Actinomycetota</taxon>
        <taxon>Actinomycetes</taxon>
        <taxon>Kitasatosporales</taxon>
        <taxon>Streptomycetaceae</taxon>
        <taxon>Streptomyces</taxon>
    </lineage>
</organism>
<proteinExistence type="predicted"/>
<dbReference type="Proteomes" id="UP000646738">
    <property type="component" value="Unassembled WGS sequence"/>
</dbReference>
<sequence>MAADWVADDTGCLLVVGRGSVLPILTGWPPDLRDEPPWHTDRMRKHSTFVFTYGIRPAGCHGRAA</sequence>
<gene>
    <name evidence="1" type="ORF">Srubr_56850</name>
</gene>
<accession>A0ABQ3RJ22</accession>
<evidence type="ECO:0000313" key="1">
    <source>
        <dbReference type="EMBL" id="GHI55839.1"/>
    </source>
</evidence>